<evidence type="ECO:0000256" key="4">
    <source>
        <dbReference type="ARBA" id="ARBA00023004"/>
    </source>
</evidence>
<dbReference type="SUPFAM" id="SSF140490">
    <property type="entry name" value="Nqo1C-terminal domain-like"/>
    <property type="match status" value="1"/>
</dbReference>
<dbReference type="RefSeq" id="WP_377789829.1">
    <property type="nucleotide sequence ID" value="NZ_JBHLYQ010000086.1"/>
</dbReference>
<dbReference type="PANTHER" id="PTHR43578:SF3">
    <property type="entry name" value="NADH-QUINONE OXIDOREDUCTASE SUBUNIT F"/>
    <property type="match status" value="1"/>
</dbReference>
<protein>
    <submittedName>
        <fullName evidence="7">NADH-quinone oxidoreductase subunit NuoF</fullName>
    </submittedName>
</protein>
<dbReference type="Proteomes" id="UP001589788">
    <property type="component" value="Unassembled WGS sequence"/>
</dbReference>
<evidence type="ECO:0000256" key="3">
    <source>
        <dbReference type="ARBA" id="ARBA00022723"/>
    </source>
</evidence>
<dbReference type="Gene3D" id="3.10.20.600">
    <property type="match status" value="1"/>
</dbReference>
<reference evidence="7 8" key="1">
    <citation type="submission" date="2024-09" db="EMBL/GenBank/DDBJ databases">
        <authorList>
            <person name="Sun Q."/>
            <person name="Mori K."/>
        </authorList>
    </citation>
    <scope>NUCLEOTIDE SEQUENCE [LARGE SCALE GENOMIC DNA]</scope>
    <source>
        <strain evidence="7 8">JCM 15389</strain>
    </source>
</reference>
<dbReference type="InterPro" id="IPR001949">
    <property type="entry name" value="NADH-UbQ_OxRdtase_51kDa_CS"/>
</dbReference>
<comment type="caution">
    <text evidence="7">The sequence shown here is derived from an EMBL/GenBank/DDBJ whole genome shotgun (WGS) entry which is preliminary data.</text>
</comment>
<organism evidence="7 8">
    <name type="scientific">Aciditerrimonas ferrireducens</name>
    <dbReference type="NCBI Taxonomy" id="667306"/>
    <lineage>
        <taxon>Bacteria</taxon>
        <taxon>Bacillati</taxon>
        <taxon>Actinomycetota</taxon>
        <taxon>Acidimicrobiia</taxon>
        <taxon>Acidimicrobiales</taxon>
        <taxon>Acidimicrobiaceae</taxon>
        <taxon>Aciditerrimonas</taxon>
    </lineage>
</organism>
<dbReference type="EMBL" id="JBHLYQ010000086">
    <property type="protein sequence ID" value="MFC0082287.1"/>
    <property type="molecule type" value="Genomic_DNA"/>
</dbReference>
<dbReference type="InterPro" id="IPR011538">
    <property type="entry name" value="Nuo51_FMN-bd"/>
</dbReference>
<dbReference type="Pfam" id="PF10589">
    <property type="entry name" value="NADH_4Fe-4S"/>
    <property type="match status" value="1"/>
</dbReference>
<dbReference type="InterPro" id="IPR019575">
    <property type="entry name" value="Nuop51_4Fe4S-bd"/>
</dbReference>
<dbReference type="PANTHER" id="PTHR43578">
    <property type="entry name" value="NADH-QUINONE OXIDOREDUCTASE SUBUNIT F"/>
    <property type="match status" value="1"/>
</dbReference>
<keyword evidence="4" id="KW-0408">Iron</keyword>
<proteinExistence type="inferred from homology"/>
<dbReference type="InterPro" id="IPR037207">
    <property type="entry name" value="Nuop51_4Fe4S-bd_sf"/>
</dbReference>
<evidence type="ECO:0000259" key="6">
    <source>
        <dbReference type="SMART" id="SM00928"/>
    </source>
</evidence>
<comment type="similarity">
    <text evidence="1">Belongs to the complex I 51 kDa subunit family.</text>
</comment>
<feature type="domain" description="NADH-ubiquinone oxidoreductase 51kDa subunit iron-sulphur binding" evidence="6">
    <location>
        <begin position="332"/>
        <end position="377"/>
    </location>
</feature>
<keyword evidence="3" id="KW-0479">Metal-binding</keyword>
<dbReference type="Gene3D" id="6.10.250.1450">
    <property type="match status" value="1"/>
</dbReference>
<keyword evidence="2" id="KW-0004">4Fe-4S</keyword>
<evidence type="ECO:0000256" key="2">
    <source>
        <dbReference type="ARBA" id="ARBA00022485"/>
    </source>
</evidence>
<accession>A0ABV6C7Q6</accession>
<name>A0ABV6C7Q6_9ACTN</name>
<gene>
    <name evidence="7" type="primary">nuoF</name>
    <name evidence="7" type="ORF">ACFFRE_09030</name>
</gene>
<evidence type="ECO:0000256" key="1">
    <source>
        <dbReference type="ARBA" id="ARBA00007523"/>
    </source>
</evidence>
<dbReference type="Pfam" id="PF01512">
    <property type="entry name" value="Complex1_51K"/>
    <property type="match status" value="1"/>
</dbReference>
<evidence type="ECO:0000313" key="8">
    <source>
        <dbReference type="Proteomes" id="UP001589788"/>
    </source>
</evidence>
<dbReference type="Gene3D" id="3.40.50.11540">
    <property type="entry name" value="NADH-ubiquinone oxidoreductase 51kDa subunit"/>
    <property type="match status" value="1"/>
</dbReference>
<dbReference type="PROSITE" id="PS00645">
    <property type="entry name" value="COMPLEX1_51K_2"/>
    <property type="match status" value="1"/>
</dbReference>
<dbReference type="SUPFAM" id="SSF142019">
    <property type="entry name" value="Nqo1 FMN-binding domain-like"/>
    <property type="match status" value="1"/>
</dbReference>
<dbReference type="SMART" id="SM00928">
    <property type="entry name" value="NADH_4Fe-4S"/>
    <property type="match status" value="1"/>
</dbReference>
<dbReference type="NCBIfam" id="NF010120">
    <property type="entry name" value="PRK13596.1"/>
    <property type="match status" value="1"/>
</dbReference>
<keyword evidence="5" id="KW-0411">Iron-sulfur</keyword>
<keyword evidence="8" id="KW-1185">Reference proteome</keyword>
<sequence length="434" mass="46587">MTVTEAPRIVTSRMGYEDSHTLARFLATGGYEGLRKALQMSPAEVAAEVDAASLLGRGGAGFPAGRKWSMLRKGPLPYLVVNGDESEPATFKDHLLIERDPHQLIEGVVIAAYALQVAQAFIYIRGEFALGLERVQEALNEAYEHGAVGEDIFGSGFSLDIVVHPGAGAYICGEETALLESLEGKRGFPRIKPPYFPAAIGLYGQPTVVNNVETVSNLPWIIRQGAAAFTALGGGRSAGTRLFALAGHVRRPGVYELEMVKTTFRDLIYDPSLGGGIPEDRALKAFIPGGVSAPWLGPEHLDTPLGQDEVAALDTMLGSGSVVVMDETTCAVRAAWRITKFFHRESCGQCTPCREGGGWLEKVLRRIEDGAGREEDLDLLMDVCDNIAPGVSWPPAQTTICVLGPSIPSSIASGIRMFRDEFLQHVKEGGCPHG</sequence>
<dbReference type="Gene3D" id="1.20.1440.230">
    <property type="entry name" value="NADH-ubiquinone oxidoreductase 51kDa subunit, iron-sulphur binding domain"/>
    <property type="match status" value="1"/>
</dbReference>
<dbReference type="InterPro" id="IPR037225">
    <property type="entry name" value="Nuo51_FMN-bd_sf"/>
</dbReference>
<evidence type="ECO:0000313" key="7">
    <source>
        <dbReference type="EMBL" id="MFC0082287.1"/>
    </source>
</evidence>
<dbReference type="PROSITE" id="PS00644">
    <property type="entry name" value="COMPLEX1_51K_1"/>
    <property type="match status" value="1"/>
</dbReference>
<evidence type="ECO:0000256" key="5">
    <source>
        <dbReference type="ARBA" id="ARBA00023014"/>
    </source>
</evidence>
<dbReference type="SUPFAM" id="SSF142984">
    <property type="entry name" value="Nqo1 middle domain-like"/>
    <property type="match status" value="1"/>
</dbReference>